<organism evidence="1 2">
    <name type="scientific">Anaerovibrio lipolyticus</name>
    <dbReference type="NCBI Taxonomy" id="82374"/>
    <lineage>
        <taxon>Bacteria</taxon>
        <taxon>Bacillati</taxon>
        <taxon>Bacillota</taxon>
        <taxon>Negativicutes</taxon>
        <taxon>Selenomonadales</taxon>
        <taxon>Selenomonadaceae</taxon>
        <taxon>Anaerovibrio</taxon>
    </lineage>
</organism>
<dbReference type="InterPro" id="IPR019660">
    <property type="entry name" value="Put_sensory_transdc_reg_YbjN"/>
</dbReference>
<dbReference type="EMBL" id="JSCE01000058">
    <property type="protein sequence ID" value="KHM52742.1"/>
    <property type="molecule type" value="Genomic_DNA"/>
</dbReference>
<name>A0A0B2K3V0_9FIRM</name>
<keyword evidence="2" id="KW-1185">Reference proteome</keyword>
<evidence type="ECO:0000313" key="2">
    <source>
        <dbReference type="Proteomes" id="UP000030993"/>
    </source>
</evidence>
<dbReference type="AlphaFoldDB" id="A0A0B2K3V0"/>
<reference evidence="1 2" key="1">
    <citation type="journal article" date="2013" name="PLoS ONE">
        <title>Identification and characterization of three novel lipases belonging to families II and V from Anaerovibrio lipolyticus 5ST.</title>
        <authorList>
            <person name="Prive F."/>
            <person name="Kaderbhai N.N."/>
            <person name="Girdwood S."/>
            <person name="Worgan H.J."/>
            <person name="Pinloche E."/>
            <person name="Scollan N.D."/>
            <person name="Huws S.A."/>
            <person name="Newbold C.J."/>
        </authorList>
    </citation>
    <scope>NUCLEOTIDE SEQUENCE [LARGE SCALE GENOMIC DNA]</scope>
    <source>
        <strain evidence="1 2">5S</strain>
    </source>
</reference>
<sequence>MGLFENFKEFLDNNNYNYEVGPSDEDYNRIILTDEIRNVGRIAIYCRLDVEEKYILVDIYNIAKITSPLKRDELLRLINTLNGSTIFGKYIVTEDGDVILRYSMIDPDRLNYDHFMALLGALLTGLKEDHISKFMKLQWA</sequence>
<protein>
    <submittedName>
        <fullName evidence="1">Uncharacterized protein</fullName>
    </submittedName>
</protein>
<dbReference type="RefSeq" id="WP_039206261.1">
    <property type="nucleotide sequence ID" value="NZ_JSCE01000058.1"/>
</dbReference>
<dbReference type="Proteomes" id="UP000030993">
    <property type="component" value="Unassembled WGS sequence"/>
</dbReference>
<evidence type="ECO:0000313" key="1">
    <source>
        <dbReference type="EMBL" id="KHM52742.1"/>
    </source>
</evidence>
<proteinExistence type="predicted"/>
<comment type="caution">
    <text evidence="1">The sequence shown here is derived from an EMBL/GenBank/DDBJ whole genome shotgun (WGS) entry which is preliminary data.</text>
</comment>
<gene>
    <name evidence="1" type="ORF">NZ47_02945</name>
</gene>
<dbReference type="Pfam" id="PF10722">
    <property type="entry name" value="YbjN"/>
    <property type="match status" value="1"/>
</dbReference>
<accession>A0A0B2K3V0</accession>